<dbReference type="RefSeq" id="WP_377561850.1">
    <property type="nucleotide sequence ID" value="NZ_JBHTJZ010000004.1"/>
</dbReference>
<sequence>MITRNYTRWVKALAAGCLAGTLLLAGCSTNEPNNTGNGETTGEGAATEVEFPLAEPVTLKIYTIKNAVQKKEYNDLEYFKILKEQTNVNIDWTLMTQQNSAEVVNLAIASNDLPDAFYGSGALKDVVKNAADGVIIPLDELIEKYAPNVKAAFEKNPELKKSVTASDGQIYTLPNAVFNHNNNMIPSAMYINKKWLDDLGLSMPTTTDEFFEVLKAFRDGDPNGNGKKDEIPFSFLDLKHHFYSPTPLAGAFGKTFPSGTNGFWHVENGEVSFAPTLPENRDFLVYLNKLYQENLIDKEIFTHNVSVYKSKLTSKTPIVGVWFGWSDYSILGSTNTEYALLEPLKGPDGKAGWQIQDNNMNIDAFSITRANKHPEITMKWIDAALEPKMSFQANFGMINTAWKEEGDQLVPIPVPEGMTDMELRVSEAPGPQGVSIVLPDDVKAADPENEIVKAKINERYKPFTPDEWYPRAVLYSLEDEPAITAWGIDVQGPNGFLDQMLAKIVLEPNPEATWNEMVKQLEKMNLQGRTDIAQKYYDAIRK</sequence>
<accession>A0ABW3HL04</accession>
<comment type="caution">
    <text evidence="2">The sequence shown here is derived from an EMBL/GenBank/DDBJ whole genome shotgun (WGS) entry which is preliminary data.</text>
</comment>
<protein>
    <recommendedName>
        <fullName evidence="4">ABC transporter substrate-binding protein</fullName>
    </recommendedName>
</protein>
<organism evidence="2 3">
    <name type="scientific">Paenibacillus chungangensis</name>
    <dbReference type="NCBI Taxonomy" id="696535"/>
    <lineage>
        <taxon>Bacteria</taxon>
        <taxon>Bacillati</taxon>
        <taxon>Bacillota</taxon>
        <taxon>Bacilli</taxon>
        <taxon>Bacillales</taxon>
        <taxon>Paenibacillaceae</taxon>
        <taxon>Paenibacillus</taxon>
    </lineage>
</organism>
<feature type="chain" id="PRO_5046833042" description="ABC transporter substrate-binding protein" evidence="1">
    <location>
        <begin position="26"/>
        <end position="542"/>
    </location>
</feature>
<dbReference type="EMBL" id="JBHTJZ010000004">
    <property type="protein sequence ID" value="MFD0958196.1"/>
    <property type="molecule type" value="Genomic_DNA"/>
</dbReference>
<evidence type="ECO:0000256" key="1">
    <source>
        <dbReference type="SAM" id="SignalP"/>
    </source>
</evidence>
<dbReference type="PANTHER" id="PTHR43649:SF12">
    <property type="entry name" value="DIACETYLCHITOBIOSE BINDING PROTEIN DASA"/>
    <property type="match status" value="1"/>
</dbReference>
<dbReference type="Proteomes" id="UP001596989">
    <property type="component" value="Unassembled WGS sequence"/>
</dbReference>
<dbReference type="PROSITE" id="PS51257">
    <property type="entry name" value="PROKAR_LIPOPROTEIN"/>
    <property type="match status" value="1"/>
</dbReference>
<reference evidence="3" key="1">
    <citation type="journal article" date="2019" name="Int. J. Syst. Evol. Microbiol.">
        <title>The Global Catalogue of Microorganisms (GCM) 10K type strain sequencing project: providing services to taxonomists for standard genome sequencing and annotation.</title>
        <authorList>
            <consortium name="The Broad Institute Genomics Platform"/>
            <consortium name="The Broad Institute Genome Sequencing Center for Infectious Disease"/>
            <person name="Wu L."/>
            <person name="Ma J."/>
        </authorList>
    </citation>
    <scope>NUCLEOTIDE SEQUENCE [LARGE SCALE GENOMIC DNA]</scope>
    <source>
        <strain evidence="3">CCUG 59129</strain>
    </source>
</reference>
<dbReference type="InterPro" id="IPR050490">
    <property type="entry name" value="Bact_solute-bd_prot1"/>
</dbReference>
<evidence type="ECO:0008006" key="4">
    <source>
        <dbReference type="Google" id="ProtNLM"/>
    </source>
</evidence>
<keyword evidence="1" id="KW-0732">Signal</keyword>
<evidence type="ECO:0000313" key="3">
    <source>
        <dbReference type="Proteomes" id="UP001596989"/>
    </source>
</evidence>
<feature type="signal peptide" evidence="1">
    <location>
        <begin position="1"/>
        <end position="25"/>
    </location>
</feature>
<name>A0ABW3HL04_9BACL</name>
<proteinExistence type="predicted"/>
<dbReference type="Gene3D" id="3.40.190.10">
    <property type="entry name" value="Periplasmic binding protein-like II"/>
    <property type="match status" value="2"/>
</dbReference>
<dbReference type="SUPFAM" id="SSF53850">
    <property type="entry name" value="Periplasmic binding protein-like II"/>
    <property type="match status" value="1"/>
</dbReference>
<dbReference type="PANTHER" id="PTHR43649">
    <property type="entry name" value="ARABINOSE-BINDING PROTEIN-RELATED"/>
    <property type="match status" value="1"/>
</dbReference>
<gene>
    <name evidence="2" type="ORF">ACFQ2I_02200</name>
</gene>
<evidence type="ECO:0000313" key="2">
    <source>
        <dbReference type="EMBL" id="MFD0958196.1"/>
    </source>
</evidence>
<keyword evidence="3" id="KW-1185">Reference proteome</keyword>